<dbReference type="Proteomes" id="UP001153069">
    <property type="component" value="Unassembled WGS sequence"/>
</dbReference>
<dbReference type="GO" id="GO:0032259">
    <property type="term" value="P:methylation"/>
    <property type="evidence" value="ECO:0007669"/>
    <property type="project" value="UniProtKB-KW"/>
</dbReference>
<dbReference type="OrthoDB" id="506498at2759"/>
<keyword evidence="6" id="KW-1185">Reference proteome</keyword>
<comment type="similarity">
    <text evidence="1">Belongs to the methyltransferase superfamily.</text>
</comment>
<protein>
    <submittedName>
        <fullName evidence="5">Biosynthesis C-methyltransferase UbiE</fullName>
    </submittedName>
</protein>
<dbReference type="PANTHER" id="PTHR44942">
    <property type="entry name" value="METHYLTRANSF_11 DOMAIN-CONTAINING PROTEIN"/>
    <property type="match status" value="1"/>
</dbReference>
<evidence type="ECO:0000256" key="1">
    <source>
        <dbReference type="ARBA" id="ARBA00008361"/>
    </source>
</evidence>
<dbReference type="InterPro" id="IPR051052">
    <property type="entry name" value="Diverse_substrate_MTase"/>
</dbReference>
<dbReference type="AlphaFoldDB" id="A0A9N8DLA8"/>
<dbReference type="InterPro" id="IPR013216">
    <property type="entry name" value="Methyltransf_11"/>
</dbReference>
<keyword evidence="3" id="KW-0808">Transferase</keyword>
<dbReference type="EMBL" id="CAICTM010000216">
    <property type="protein sequence ID" value="CAB9505053.1"/>
    <property type="molecule type" value="Genomic_DNA"/>
</dbReference>
<sequence length="218" mass="23697">MDIDNATTTDNSTINTVSETGEAPVWTAETADWYAANFGDSATNRVAVDYLIEQGFLSSCHSMVVDIGCGTGTALRHIAEELQTSKVTLMGVDPTARMLEIAREQTQSMCPTFDFTRFQWRLAGAEGLPLADNSANVVMALDVLDHVHDLGKSLKEIHRILKPDGTLAIGKDGSLGEDSNTELHLQCAREHGLVVHSIRKLAETDDNVAMTVVILKKK</sequence>
<reference evidence="5" key="1">
    <citation type="submission" date="2020-06" db="EMBL/GenBank/DDBJ databases">
        <authorList>
            <consortium name="Plant Systems Biology data submission"/>
        </authorList>
    </citation>
    <scope>NUCLEOTIDE SEQUENCE</scope>
    <source>
        <strain evidence="5">D6</strain>
    </source>
</reference>
<evidence type="ECO:0000313" key="5">
    <source>
        <dbReference type="EMBL" id="CAB9505053.1"/>
    </source>
</evidence>
<dbReference type="PANTHER" id="PTHR44942:SF4">
    <property type="entry name" value="METHYLTRANSFERASE TYPE 11 DOMAIN-CONTAINING PROTEIN"/>
    <property type="match status" value="1"/>
</dbReference>
<comment type="caution">
    <text evidence="5">The sequence shown here is derived from an EMBL/GenBank/DDBJ whole genome shotgun (WGS) entry which is preliminary data.</text>
</comment>
<feature type="domain" description="Methyltransferase type 11" evidence="4">
    <location>
        <begin position="65"/>
        <end position="169"/>
    </location>
</feature>
<keyword evidence="2" id="KW-0489">Methyltransferase</keyword>
<dbReference type="GO" id="GO:0008757">
    <property type="term" value="F:S-adenosylmethionine-dependent methyltransferase activity"/>
    <property type="evidence" value="ECO:0007669"/>
    <property type="project" value="InterPro"/>
</dbReference>
<dbReference type="Pfam" id="PF08241">
    <property type="entry name" value="Methyltransf_11"/>
    <property type="match status" value="1"/>
</dbReference>
<evidence type="ECO:0000256" key="2">
    <source>
        <dbReference type="ARBA" id="ARBA00022603"/>
    </source>
</evidence>
<dbReference type="CDD" id="cd02440">
    <property type="entry name" value="AdoMet_MTases"/>
    <property type="match status" value="1"/>
</dbReference>
<organism evidence="5 6">
    <name type="scientific">Seminavis robusta</name>
    <dbReference type="NCBI Taxonomy" id="568900"/>
    <lineage>
        <taxon>Eukaryota</taxon>
        <taxon>Sar</taxon>
        <taxon>Stramenopiles</taxon>
        <taxon>Ochrophyta</taxon>
        <taxon>Bacillariophyta</taxon>
        <taxon>Bacillariophyceae</taxon>
        <taxon>Bacillariophycidae</taxon>
        <taxon>Naviculales</taxon>
        <taxon>Naviculaceae</taxon>
        <taxon>Seminavis</taxon>
    </lineage>
</organism>
<evidence type="ECO:0000313" key="6">
    <source>
        <dbReference type="Proteomes" id="UP001153069"/>
    </source>
</evidence>
<dbReference type="SUPFAM" id="SSF53335">
    <property type="entry name" value="S-adenosyl-L-methionine-dependent methyltransferases"/>
    <property type="match status" value="1"/>
</dbReference>
<evidence type="ECO:0000256" key="3">
    <source>
        <dbReference type="ARBA" id="ARBA00022679"/>
    </source>
</evidence>
<gene>
    <name evidence="5" type="ORF">SEMRO_217_G089780.1</name>
</gene>
<proteinExistence type="inferred from homology"/>
<dbReference type="InterPro" id="IPR029063">
    <property type="entry name" value="SAM-dependent_MTases_sf"/>
</dbReference>
<name>A0A9N8DLA8_9STRA</name>
<evidence type="ECO:0000259" key="4">
    <source>
        <dbReference type="Pfam" id="PF08241"/>
    </source>
</evidence>
<accession>A0A9N8DLA8</accession>
<dbReference type="Gene3D" id="3.40.50.150">
    <property type="entry name" value="Vaccinia Virus protein VP39"/>
    <property type="match status" value="1"/>
</dbReference>